<name>A0A0G1KUJ8_UNCK3</name>
<proteinExistence type="predicted"/>
<dbReference type="Pfam" id="PF12229">
    <property type="entry name" value="PG_binding_4"/>
    <property type="match status" value="2"/>
</dbReference>
<gene>
    <name evidence="4" type="ORF">VE97_C0001G0011</name>
</gene>
<dbReference type="InterPro" id="IPR007391">
    <property type="entry name" value="Vancomycin_resist_VanW"/>
</dbReference>
<feature type="domain" description="YoaR-like putative peptidoglycan binding" evidence="3">
    <location>
        <begin position="224"/>
        <end position="321"/>
    </location>
</feature>
<dbReference type="AlphaFoldDB" id="A0A0G1KUJ8"/>
<feature type="domain" description="YoaR-like putative peptidoglycan binding" evidence="3">
    <location>
        <begin position="83"/>
        <end position="190"/>
    </location>
</feature>
<comment type="caution">
    <text evidence="4">The sequence shown here is derived from an EMBL/GenBank/DDBJ whole genome shotgun (WGS) entry which is preliminary data.</text>
</comment>
<accession>A0A0G1KUJ8</accession>
<organism evidence="4 5">
    <name type="scientific">candidate division Kazan bacterium GW2011_GWB1_45_10</name>
    <dbReference type="NCBI Taxonomy" id="1620411"/>
    <lineage>
        <taxon>Bacteria</taxon>
        <taxon>Bacteria division Kazan-3B-28</taxon>
    </lineage>
</organism>
<protein>
    <recommendedName>
        <fullName evidence="3">YoaR-like putative peptidoglycan binding domain-containing protein</fullName>
    </recommendedName>
</protein>
<keyword evidence="2" id="KW-0472">Membrane</keyword>
<keyword evidence="2" id="KW-1133">Transmembrane helix</keyword>
<evidence type="ECO:0000313" key="5">
    <source>
        <dbReference type="Proteomes" id="UP000033958"/>
    </source>
</evidence>
<evidence type="ECO:0000313" key="4">
    <source>
        <dbReference type="EMBL" id="KKT87296.1"/>
    </source>
</evidence>
<dbReference type="InterPro" id="IPR022029">
    <property type="entry name" value="YoaR-like_PG-bd"/>
</dbReference>
<feature type="region of interest" description="Disordered" evidence="1">
    <location>
        <begin position="587"/>
        <end position="608"/>
    </location>
</feature>
<dbReference type="Proteomes" id="UP000033958">
    <property type="component" value="Unassembled WGS sequence"/>
</dbReference>
<reference evidence="4 5" key="1">
    <citation type="journal article" date="2015" name="Nature">
        <title>rRNA introns, odd ribosomes, and small enigmatic genomes across a large radiation of phyla.</title>
        <authorList>
            <person name="Brown C.T."/>
            <person name="Hug L.A."/>
            <person name="Thomas B.C."/>
            <person name="Sharon I."/>
            <person name="Castelle C.J."/>
            <person name="Singh A."/>
            <person name="Wilkins M.J."/>
            <person name="Williams K.H."/>
            <person name="Banfield J.F."/>
        </authorList>
    </citation>
    <scope>NUCLEOTIDE SEQUENCE [LARGE SCALE GENOMIC DNA]</scope>
</reference>
<feature type="transmembrane region" description="Helical" evidence="2">
    <location>
        <begin position="7"/>
        <end position="29"/>
    </location>
</feature>
<keyword evidence="2" id="KW-0812">Transmembrane</keyword>
<sequence length="608" mass="67180">MLAKQSLGHWLVWGLAGAVAGAVIFYVSLDLVYANKVLPGVWLGDTELSGEPLDQLTAVTLPLFKTAQQNSLVFKSNDWTKTYTNKSLGINYFPAETITGITNFGRGKNILVNFSQRLQAAIAGKQLPASYQDQLNKLDQAIAKISKEVNQAGVDGEVVIVAKQATIKPAVTGIMLDTTELNRVIRQQLVAIDFSPIDLPVQTTLPKFTSEIAQATADQINQSLGLAYTLKTRAEEIELTTDQLWVWVEVVKQPEAFLVRLRPADLQQYLQTLKESMDQPVVNASLTIKQDRVTEFVPDQLGVILDIAPAAELIQRNLLTEQHQIDLPARYVEPRTTLGETNDLGIKELVARGESNFAGSPKNRRHNIKVGASKFNHVLVKPDEKFSFNRLLGIVDASTGYLPELVIKGDATTPEFGGGLCQVSTTVFRAALHGGYPIVARQNHSYRVSYYEPAGTDATVYQPYPDFQFKNDTPYYILIRTYVDGDNLFFDFYSSSTGIKVEIEGPRIYNITEPPSPVYIETSTLPAGVQKKIDTAHRGADTIAYRHIFDDTGKEIRKDIFKSHYIPWPAKYLVGVVAAPKVETNLGNVPPEATSQESNPTSPPNNPT</sequence>
<dbReference type="PANTHER" id="PTHR35788">
    <property type="entry name" value="EXPORTED PROTEIN-RELATED"/>
    <property type="match status" value="1"/>
</dbReference>
<evidence type="ECO:0000259" key="3">
    <source>
        <dbReference type="Pfam" id="PF12229"/>
    </source>
</evidence>
<dbReference type="Pfam" id="PF04294">
    <property type="entry name" value="VanW"/>
    <property type="match status" value="1"/>
</dbReference>
<dbReference type="PANTHER" id="PTHR35788:SF1">
    <property type="entry name" value="EXPORTED PROTEIN"/>
    <property type="match status" value="1"/>
</dbReference>
<dbReference type="PATRIC" id="fig|1620411.3.peg.11"/>
<dbReference type="EMBL" id="LCJZ01000001">
    <property type="protein sequence ID" value="KKT87296.1"/>
    <property type="molecule type" value="Genomic_DNA"/>
</dbReference>
<evidence type="ECO:0000256" key="1">
    <source>
        <dbReference type="SAM" id="MobiDB-lite"/>
    </source>
</evidence>
<dbReference type="InterPro" id="IPR052913">
    <property type="entry name" value="Glycopeptide_resist_protein"/>
</dbReference>
<evidence type="ECO:0000256" key="2">
    <source>
        <dbReference type="SAM" id="Phobius"/>
    </source>
</evidence>